<evidence type="ECO:0000313" key="2">
    <source>
        <dbReference type="Proteomes" id="UP000603940"/>
    </source>
</evidence>
<dbReference type="SUPFAM" id="SSF54427">
    <property type="entry name" value="NTF2-like"/>
    <property type="match status" value="1"/>
</dbReference>
<dbReference type="InterPro" id="IPR032710">
    <property type="entry name" value="NTF2-like_dom_sf"/>
</dbReference>
<dbReference type="EMBL" id="JACTUZ010000064">
    <property type="protein sequence ID" value="MBC9178153.1"/>
    <property type="molecule type" value="Genomic_DNA"/>
</dbReference>
<dbReference type="Proteomes" id="UP000603940">
    <property type="component" value="Unassembled WGS sequence"/>
</dbReference>
<proteinExistence type="predicted"/>
<evidence type="ECO:0000313" key="1">
    <source>
        <dbReference type="EMBL" id="MBC9178153.1"/>
    </source>
</evidence>
<dbReference type="Gene3D" id="3.10.450.50">
    <property type="match status" value="1"/>
</dbReference>
<dbReference type="RefSeq" id="WP_187779260.1">
    <property type="nucleotide sequence ID" value="NZ_JACTUZ010000064.1"/>
</dbReference>
<organism evidence="1 2">
    <name type="scientific">Pseudoroseomonas ludipueritiae</name>
    <dbReference type="NCBI Taxonomy" id="198093"/>
    <lineage>
        <taxon>Bacteria</taxon>
        <taxon>Pseudomonadati</taxon>
        <taxon>Pseudomonadota</taxon>
        <taxon>Alphaproteobacteria</taxon>
        <taxon>Acetobacterales</taxon>
        <taxon>Acetobacteraceae</taxon>
        <taxon>Pseudoroseomonas</taxon>
    </lineage>
</organism>
<accession>A0ABR7R8Y6</accession>
<gene>
    <name evidence="1" type="ORF">IBL25_14505</name>
</gene>
<keyword evidence="2" id="KW-1185">Reference proteome</keyword>
<reference evidence="1 2" key="1">
    <citation type="journal article" date="2009" name="Int. J. Syst. Evol. Microbiol.">
        <title>Transfer of Teichococcus ludipueritiae and Muricoccus roseus to the genus Roseomonas, as Roseomonas ludipueritiae comb. nov. and Roseomonas rosea comb. nov., respectively, and emended description of the genus Roseomonas.</title>
        <authorList>
            <person name="Sanchez-Porro C."/>
            <person name="Gallego V."/>
            <person name="Busse H.J."/>
            <person name="Kampfer P."/>
            <person name="Ventosa A."/>
        </authorList>
    </citation>
    <scope>NUCLEOTIDE SEQUENCE [LARGE SCALE GENOMIC DNA]</scope>
    <source>
        <strain evidence="1 2">DSM 14915</strain>
    </source>
</reference>
<dbReference type="Pfam" id="PF07366">
    <property type="entry name" value="SnoaL"/>
    <property type="match status" value="1"/>
</dbReference>
<dbReference type="PANTHER" id="PTHR38436">
    <property type="entry name" value="POLYKETIDE CYCLASE SNOAL-LIKE DOMAIN"/>
    <property type="match status" value="1"/>
</dbReference>
<dbReference type="PANTHER" id="PTHR38436:SF1">
    <property type="entry name" value="ESTER CYCLASE"/>
    <property type="match status" value="1"/>
</dbReference>
<name>A0ABR7R8Y6_9PROT</name>
<comment type="caution">
    <text evidence="1">The sequence shown here is derived from an EMBL/GenBank/DDBJ whole genome shotgun (WGS) entry which is preliminary data.</text>
</comment>
<protein>
    <submittedName>
        <fullName evidence="1">Ester cyclase</fullName>
    </submittedName>
</protein>
<sequence length="139" mass="15358">MPSPGAIFRLWFEEVWNQRDASRIAAYLAPEAIIHAADMQGADARGPAGFQPFFEQFLENFSGIRFTVHEVIEAGDMAAGRWTVQLTHSGDGFGVRATGQTMAITGMSMIRVAGDQVVEGWNEWDRLRLATACRMLVPV</sequence>
<dbReference type="InterPro" id="IPR009959">
    <property type="entry name" value="Cyclase_SnoaL-like"/>
</dbReference>